<gene>
    <name evidence="1" type="ORF">AURDEDRAFT_176645</name>
</gene>
<accession>J0D623</accession>
<evidence type="ECO:0000313" key="2">
    <source>
        <dbReference type="Proteomes" id="UP000006514"/>
    </source>
</evidence>
<reference evidence="2" key="1">
    <citation type="journal article" date="2012" name="Science">
        <title>The Paleozoic origin of enzymatic lignin decomposition reconstructed from 31 fungal genomes.</title>
        <authorList>
            <person name="Floudas D."/>
            <person name="Binder M."/>
            <person name="Riley R."/>
            <person name="Barry K."/>
            <person name="Blanchette R.A."/>
            <person name="Henrissat B."/>
            <person name="Martinez A.T."/>
            <person name="Otillar R."/>
            <person name="Spatafora J.W."/>
            <person name="Yadav J.S."/>
            <person name="Aerts A."/>
            <person name="Benoit I."/>
            <person name="Boyd A."/>
            <person name="Carlson A."/>
            <person name="Copeland A."/>
            <person name="Coutinho P.M."/>
            <person name="de Vries R.P."/>
            <person name="Ferreira P."/>
            <person name="Findley K."/>
            <person name="Foster B."/>
            <person name="Gaskell J."/>
            <person name="Glotzer D."/>
            <person name="Gorecki P."/>
            <person name="Heitman J."/>
            <person name="Hesse C."/>
            <person name="Hori C."/>
            <person name="Igarashi K."/>
            <person name="Jurgens J.A."/>
            <person name="Kallen N."/>
            <person name="Kersten P."/>
            <person name="Kohler A."/>
            <person name="Kuees U."/>
            <person name="Kumar T.K.A."/>
            <person name="Kuo A."/>
            <person name="LaButti K."/>
            <person name="Larrondo L.F."/>
            <person name="Lindquist E."/>
            <person name="Ling A."/>
            <person name="Lombard V."/>
            <person name="Lucas S."/>
            <person name="Lundell T."/>
            <person name="Martin R."/>
            <person name="McLaughlin D.J."/>
            <person name="Morgenstern I."/>
            <person name="Morin E."/>
            <person name="Murat C."/>
            <person name="Nagy L.G."/>
            <person name="Nolan M."/>
            <person name="Ohm R.A."/>
            <person name="Patyshakuliyeva A."/>
            <person name="Rokas A."/>
            <person name="Ruiz-Duenas F.J."/>
            <person name="Sabat G."/>
            <person name="Salamov A."/>
            <person name="Samejima M."/>
            <person name="Schmutz J."/>
            <person name="Slot J.C."/>
            <person name="St John F."/>
            <person name="Stenlid J."/>
            <person name="Sun H."/>
            <person name="Sun S."/>
            <person name="Syed K."/>
            <person name="Tsang A."/>
            <person name="Wiebenga A."/>
            <person name="Young D."/>
            <person name="Pisabarro A."/>
            <person name="Eastwood D.C."/>
            <person name="Martin F."/>
            <person name="Cullen D."/>
            <person name="Grigoriev I.V."/>
            <person name="Hibbett D.S."/>
        </authorList>
    </citation>
    <scope>NUCLEOTIDE SEQUENCE [LARGE SCALE GENOMIC DNA]</scope>
    <source>
        <strain evidence="2">TFB10046</strain>
    </source>
</reference>
<dbReference type="Proteomes" id="UP000006514">
    <property type="component" value="Unassembled WGS sequence"/>
</dbReference>
<proteinExistence type="predicted"/>
<keyword evidence="2" id="KW-1185">Reference proteome</keyword>
<evidence type="ECO:0000313" key="1">
    <source>
        <dbReference type="EMBL" id="EJD34302.1"/>
    </source>
</evidence>
<dbReference type="KEGG" id="adl:AURDEDRAFT_176645"/>
<name>J0D623_AURST</name>
<sequence length="134" mass="15709">MSVDELAYQLALLDDQAKLDIYNITRLLRCDAFNDEPRRVARIRRAAVHSYGLDYECELEDGQVTWQRDIDLRVVPASQALVFEFWENTPRLLSIDQIEMLSRLPQYAFTEGQRIFDSMWRRRHALPASGNAYV</sequence>
<dbReference type="AlphaFoldDB" id="J0D623"/>
<dbReference type="InParanoid" id="J0D623"/>
<organism evidence="1 2">
    <name type="scientific">Auricularia subglabra (strain TFB-10046 / SS5)</name>
    <name type="common">White-rot fungus</name>
    <name type="synonym">Auricularia delicata (strain TFB10046)</name>
    <dbReference type="NCBI Taxonomy" id="717982"/>
    <lineage>
        <taxon>Eukaryota</taxon>
        <taxon>Fungi</taxon>
        <taxon>Dikarya</taxon>
        <taxon>Basidiomycota</taxon>
        <taxon>Agaricomycotina</taxon>
        <taxon>Agaricomycetes</taxon>
        <taxon>Auriculariales</taxon>
        <taxon>Auriculariaceae</taxon>
        <taxon>Auricularia</taxon>
    </lineage>
</organism>
<dbReference type="EMBL" id="JH687965">
    <property type="protein sequence ID" value="EJD34302.1"/>
    <property type="molecule type" value="Genomic_DNA"/>
</dbReference>
<protein>
    <submittedName>
        <fullName evidence="1">Uncharacterized protein</fullName>
    </submittedName>
</protein>